<dbReference type="AlphaFoldDB" id="A0A139AIM0"/>
<keyword evidence="2" id="KW-0175">Coiled coil</keyword>
<evidence type="ECO:0000256" key="1">
    <source>
        <dbReference type="ARBA" id="ARBA00007584"/>
    </source>
</evidence>
<dbReference type="GO" id="GO:0005739">
    <property type="term" value="C:mitochondrion"/>
    <property type="evidence" value="ECO:0007669"/>
    <property type="project" value="TreeGrafter"/>
</dbReference>
<proteinExistence type="inferred from homology"/>
<evidence type="ECO:0000256" key="2">
    <source>
        <dbReference type="ARBA" id="ARBA00023054"/>
    </source>
</evidence>
<name>A0A139AIM0_GONPJ</name>
<dbReference type="GO" id="GO:0019216">
    <property type="term" value="P:regulation of lipid metabolic process"/>
    <property type="evidence" value="ECO:0007669"/>
    <property type="project" value="TreeGrafter"/>
</dbReference>
<dbReference type="PANTHER" id="PTHR12499:SF0">
    <property type="entry name" value="OPTIC ATROPHY 3 PROTEIN"/>
    <property type="match status" value="1"/>
</dbReference>
<keyword evidence="3" id="KW-1133">Transmembrane helix</keyword>
<comment type="similarity">
    <text evidence="1">Belongs to the OPA3 family.</text>
</comment>
<feature type="transmembrane region" description="Helical" evidence="3">
    <location>
        <begin position="82"/>
        <end position="102"/>
    </location>
</feature>
<dbReference type="PANTHER" id="PTHR12499">
    <property type="entry name" value="OPTIC ATROPHY 3 PROTEIN OPA3"/>
    <property type="match status" value="1"/>
</dbReference>
<reference evidence="4 5" key="1">
    <citation type="journal article" date="2015" name="Genome Biol. Evol.">
        <title>Phylogenomic analyses indicate that early fungi evolved digesting cell walls of algal ancestors of land plants.</title>
        <authorList>
            <person name="Chang Y."/>
            <person name="Wang S."/>
            <person name="Sekimoto S."/>
            <person name="Aerts A.L."/>
            <person name="Choi C."/>
            <person name="Clum A."/>
            <person name="LaButti K.M."/>
            <person name="Lindquist E.A."/>
            <person name="Yee Ngan C."/>
            <person name="Ohm R.A."/>
            <person name="Salamov A.A."/>
            <person name="Grigoriev I.V."/>
            <person name="Spatafora J.W."/>
            <person name="Berbee M.L."/>
        </authorList>
    </citation>
    <scope>NUCLEOTIDE SEQUENCE [LARGE SCALE GENOMIC DNA]</scope>
    <source>
        <strain evidence="4 5">JEL478</strain>
    </source>
</reference>
<dbReference type="OrthoDB" id="2129069at2759"/>
<keyword evidence="5" id="KW-1185">Reference proteome</keyword>
<evidence type="ECO:0000313" key="5">
    <source>
        <dbReference type="Proteomes" id="UP000070544"/>
    </source>
</evidence>
<protein>
    <submittedName>
        <fullName evidence="4">Optic atrophy 3-like protein</fullName>
    </submittedName>
</protein>
<evidence type="ECO:0000256" key="3">
    <source>
        <dbReference type="SAM" id="Phobius"/>
    </source>
</evidence>
<dbReference type="Proteomes" id="UP000070544">
    <property type="component" value="Unassembled WGS sequence"/>
</dbReference>
<dbReference type="Pfam" id="PF07047">
    <property type="entry name" value="OPA3"/>
    <property type="match status" value="1"/>
</dbReference>
<keyword evidence="3" id="KW-0472">Membrane</keyword>
<accession>A0A139AIM0</accession>
<evidence type="ECO:0000313" key="4">
    <source>
        <dbReference type="EMBL" id="KXS16394.1"/>
    </source>
</evidence>
<dbReference type="InterPro" id="IPR010754">
    <property type="entry name" value="OPA3-like"/>
</dbReference>
<gene>
    <name evidence="4" type="ORF">M427DRAFT_290212</name>
</gene>
<sequence length="137" mass="15110">MATVKIGFLAIRMIAKPITNGIKSTAKNHPGFKQFCVTVAQTYHNVDIRLNATLMGGPKPETVRPLTEAKAVELGADFLGEFIMFAVAAGIILIASVFLFILESATERCHIPLHTHLLRIRIHRAPTTTFSRRTCPK</sequence>
<keyword evidence="3" id="KW-0812">Transmembrane</keyword>
<dbReference type="STRING" id="1344416.A0A139AIM0"/>
<organism evidence="4 5">
    <name type="scientific">Gonapodya prolifera (strain JEL478)</name>
    <name type="common">Monoblepharis prolifera</name>
    <dbReference type="NCBI Taxonomy" id="1344416"/>
    <lineage>
        <taxon>Eukaryota</taxon>
        <taxon>Fungi</taxon>
        <taxon>Fungi incertae sedis</taxon>
        <taxon>Chytridiomycota</taxon>
        <taxon>Chytridiomycota incertae sedis</taxon>
        <taxon>Monoblepharidomycetes</taxon>
        <taxon>Monoblepharidales</taxon>
        <taxon>Gonapodyaceae</taxon>
        <taxon>Gonapodya</taxon>
    </lineage>
</organism>
<dbReference type="EMBL" id="KQ965752">
    <property type="protein sequence ID" value="KXS16394.1"/>
    <property type="molecule type" value="Genomic_DNA"/>
</dbReference>